<keyword evidence="2" id="KW-0812">Transmembrane</keyword>
<keyword evidence="1" id="KW-0175">Coiled coil</keyword>
<dbReference type="InterPro" id="IPR050739">
    <property type="entry name" value="MFP"/>
</dbReference>
<proteinExistence type="predicted"/>
<accession>A0ABS9DV23</accession>
<dbReference type="InterPro" id="IPR058982">
    <property type="entry name" value="Beta-barrel_AprE"/>
</dbReference>
<comment type="caution">
    <text evidence="4">The sequence shown here is derived from an EMBL/GenBank/DDBJ whole genome shotgun (WGS) entry which is preliminary data.</text>
</comment>
<dbReference type="PANTHER" id="PTHR30386">
    <property type="entry name" value="MEMBRANE FUSION SUBUNIT OF EMRAB-TOLC MULTIDRUG EFFLUX PUMP"/>
    <property type="match status" value="1"/>
</dbReference>
<name>A0ABS9DV23_9PROT</name>
<gene>
    <name evidence="4" type="ORF">L2A60_07755</name>
</gene>
<dbReference type="Gene3D" id="2.40.50.100">
    <property type="match status" value="1"/>
</dbReference>
<keyword evidence="2" id="KW-1133">Transmembrane helix</keyword>
<dbReference type="EMBL" id="JAKGBZ010000011">
    <property type="protein sequence ID" value="MCF3946575.1"/>
    <property type="molecule type" value="Genomic_DNA"/>
</dbReference>
<reference evidence="4 5" key="1">
    <citation type="submission" date="2022-01" db="EMBL/GenBank/DDBJ databases">
        <authorList>
            <person name="Won M."/>
            <person name="Kim S.-J."/>
            <person name="Kwon S.-W."/>
        </authorList>
    </citation>
    <scope>NUCLEOTIDE SEQUENCE [LARGE SCALE GENOMIC DNA]</scope>
    <source>
        <strain evidence="4 5">KCTC 23505</strain>
    </source>
</reference>
<dbReference type="Pfam" id="PF26002">
    <property type="entry name" value="Beta-barrel_AprE"/>
    <property type="match status" value="1"/>
</dbReference>
<feature type="domain" description="AprE-like beta-barrel" evidence="3">
    <location>
        <begin position="302"/>
        <end position="396"/>
    </location>
</feature>
<dbReference type="PANTHER" id="PTHR30386:SF28">
    <property type="entry name" value="EXPORTED PROTEIN"/>
    <property type="match status" value="1"/>
</dbReference>
<protein>
    <submittedName>
        <fullName evidence="4">HlyD family efflux transporter periplasmic adaptor subunit</fullName>
    </submittedName>
</protein>
<keyword evidence="2" id="KW-0472">Membrane</keyword>
<evidence type="ECO:0000313" key="5">
    <source>
        <dbReference type="Proteomes" id="UP001521209"/>
    </source>
</evidence>
<feature type="coiled-coil region" evidence="1">
    <location>
        <begin position="194"/>
        <end position="228"/>
    </location>
</feature>
<dbReference type="RefSeq" id="WP_235703810.1">
    <property type="nucleotide sequence ID" value="NZ_JAKGBZ010000011.1"/>
</dbReference>
<evidence type="ECO:0000256" key="1">
    <source>
        <dbReference type="SAM" id="Coils"/>
    </source>
</evidence>
<dbReference type="PRINTS" id="PR01490">
    <property type="entry name" value="RTXTOXIND"/>
</dbReference>
<evidence type="ECO:0000313" key="4">
    <source>
        <dbReference type="EMBL" id="MCF3946575.1"/>
    </source>
</evidence>
<dbReference type="Proteomes" id="UP001521209">
    <property type="component" value="Unassembled WGS sequence"/>
</dbReference>
<sequence length="436" mass="46898">MSDGLFREATLDAQREEWLGPIRLASPPGHWVLSGLAGLIGAAVILFLVFGHYTRRQTVSGALVPSSGLLNISATIAGTVKRVDVHDGETVRAGQRLLELSGDVDSRSMGLIDVLIGQSLRDQQALLEQDLATQKQEVATETAGLNAKLVMLNTERGAIAGQIAIQRQDIASTEAVLNKFKSIGGGRFISDLQMQQQKSTVFAARAQLKALERETAAIDQQIAKTTQDIHQLPLNAATQSNATRSKLASIRQQLARTAASASIVQRAPNAGIVSSIVVDPGQAVATGQSLISITPAGSILRAQLLVPSRAIGFIHRGSRLNLRYAAFPYQEFGQYRGTVVSISKSALTPSEVAALTQTQAKEPLYRVMVALDRTHVDVYGQREALRAGLALDATIVLDRRRLIQWVFEPLYGLGRDVFVGTPHHPAVRRTGSKVAS</sequence>
<evidence type="ECO:0000259" key="3">
    <source>
        <dbReference type="Pfam" id="PF26002"/>
    </source>
</evidence>
<keyword evidence="5" id="KW-1185">Reference proteome</keyword>
<evidence type="ECO:0000256" key="2">
    <source>
        <dbReference type="SAM" id="Phobius"/>
    </source>
</evidence>
<feature type="transmembrane region" description="Helical" evidence="2">
    <location>
        <begin position="31"/>
        <end position="50"/>
    </location>
</feature>
<organism evidence="4 5">
    <name type="scientific">Acidiphilium iwatense</name>
    <dbReference type="NCBI Taxonomy" id="768198"/>
    <lineage>
        <taxon>Bacteria</taxon>
        <taxon>Pseudomonadati</taxon>
        <taxon>Pseudomonadota</taxon>
        <taxon>Alphaproteobacteria</taxon>
        <taxon>Acetobacterales</taxon>
        <taxon>Acidocellaceae</taxon>
        <taxon>Acidiphilium</taxon>
    </lineage>
</organism>
<dbReference type="Gene3D" id="2.40.30.170">
    <property type="match status" value="1"/>
</dbReference>